<evidence type="ECO:0000256" key="1">
    <source>
        <dbReference type="ARBA" id="ARBA00001933"/>
    </source>
</evidence>
<comment type="catalytic activity">
    <reaction evidence="6">
        <text>L-methionine + H2O = methanethiol + 2-oxobutanoate + NH4(+)</text>
        <dbReference type="Rhea" id="RHEA:23800"/>
        <dbReference type="ChEBI" id="CHEBI:15377"/>
        <dbReference type="ChEBI" id="CHEBI:16007"/>
        <dbReference type="ChEBI" id="CHEBI:16763"/>
        <dbReference type="ChEBI" id="CHEBI:28938"/>
        <dbReference type="ChEBI" id="CHEBI:57844"/>
        <dbReference type="EC" id="4.4.1.11"/>
    </reaction>
    <physiologicalReaction direction="left-to-right" evidence="6">
        <dbReference type="Rhea" id="RHEA:23801"/>
    </physiologicalReaction>
</comment>
<keyword evidence="10" id="KW-1185">Reference proteome</keyword>
<proteinExistence type="inferred from homology"/>
<dbReference type="GO" id="GO:0018826">
    <property type="term" value="F:methionine gamma-lyase activity"/>
    <property type="evidence" value="ECO:0007669"/>
    <property type="project" value="UniProtKB-EC"/>
</dbReference>
<accession>A0A5N6S1J6</accession>
<dbReference type="Gene3D" id="3.90.1150.10">
    <property type="entry name" value="Aspartate Aminotransferase, domain 1"/>
    <property type="match status" value="1"/>
</dbReference>
<evidence type="ECO:0000256" key="8">
    <source>
        <dbReference type="RuleBase" id="RU362118"/>
    </source>
</evidence>
<dbReference type="RefSeq" id="WP_152580742.1">
    <property type="nucleotide sequence ID" value="NZ_JAKVIV010000002.1"/>
</dbReference>
<evidence type="ECO:0000256" key="3">
    <source>
        <dbReference type="ARBA" id="ARBA00047175"/>
    </source>
</evidence>
<protein>
    <recommendedName>
        <fullName evidence="3">homocysteine desulfhydrase</fullName>
        <ecNumber evidence="3">4.4.1.2</ecNumber>
    </recommendedName>
    <alternativeName>
        <fullName evidence="4">Homocysteine desulfhydrase</fullName>
    </alternativeName>
</protein>
<keyword evidence="9" id="KW-0808">Transferase</keyword>
<dbReference type="InterPro" id="IPR015424">
    <property type="entry name" value="PyrdxlP-dep_Trfase"/>
</dbReference>
<organism evidence="9 10">
    <name type="scientific">Bifidobacterium tibiigranuli</name>
    <dbReference type="NCBI Taxonomy" id="2172043"/>
    <lineage>
        <taxon>Bacteria</taxon>
        <taxon>Bacillati</taxon>
        <taxon>Actinomycetota</taxon>
        <taxon>Actinomycetes</taxon>
        <taxon>Bifidobacteriales</taxon>
        <taxon>Bifidobacteriaceae</taxon>
        <taxon>Bifidobacterium</taxon>
    </lineage>
</organism>
<dbReference type="GO" id="GO:0008483">
    <property type="term" value="F:transaminase activity"/>
    <property type="evidence" value="ECO:0007669"/>
    <property type="project" value="UniProtKB-KW"/>
</dbReference>
<feature type="modified residue" description="N6-(pyridoxal phosphate)lysine" evidence="7">
    <location>
        <position position="206"/>
    </location>
</feature>
<evidence type="ECO:0000256" key="7">
    <source>
        <dbReference type="PIRSR" id="PIRSR001434-2"/>
    </source>
</evidence>
<dbReference type="GeneID" id="78127185"/>
<dbReference type="InterPro" id="IPR015421">
    <property type="entry name" value="PyrdxlP-dep_Trfase_major"/>
</dbReference>
<dbReference type="GO" id="GO:0019346">
    <property type="term" value="P:transsulfuration"/>
    <property type="evidence" value="ECO:0007669"/>
    <property type="project" value="InterPro"/>
</dbReference>
<dbReference type="PIRSF" id="PIRSF001434">
    <property type="entry name" value="CGS"/>
    <property type="match status" value="1"/>
</dbReference>
<comment type="caution">
    <text evidence="9">The sequence shown here is derived from an EMBL/GenBank/DDBJ whole genome shotgun (WGS) entry which is preliminary data.</text>
</comment>
<dbReference type="PANTHER" id="PTHR11808:SF80">
    <property type="entry name" value="CYSTATHIONINE GAMMA-LYASE"/>
    <property type="match status" value="1"/>
</dbReference>
<dbReference type="AlphaFoldDB" id="A0A5N6S1J6"/>
<dbReference type="PANTHER" id="PTHR11808">
    <property type="entry name" value="TRANS-SULFURATION ENZYME FAMILY MEMBER"/>
    <property type="match status" value="1"/>
</dbReference>
<dbReference type="InterPro" id="IPR000277">
    <property type="entry name" value="Cys/Met-Metab_PyrdxlP-dep_enz"/>
</dbReference>
<dbReference type="Pfam" id="PF01053">
    <property type="entry name" value="Cys_Met_Meta_PP"/>
    <property type="match status" value="1"/>
</dbReference>
<keyword evidence="9" id="KW-0032">Aminotransferase</keyword>
<gene>
    <name evidence="9" type="ORF">DDE84_05735</name>
</gene>
<dbReference type="CDD" id="cd00614">
    <property type="entry name" value="CGS_like"/>
    <property type="match status" value="1"/>
</dbReference>
<evidence type="ECO:0000313" key="10">
    <source>
        <dbReference type="Proteomes" id="UP000325415"/>
    </source>
</evidence>
<evidence type="ECO:0000256" key="2">
    <source>
        <dbReference type="ARBA" id="ARBA00022898"/>
    </source>
</evidence>
<comment type="catalytic activity">
    <reaction evidence="5">
        <text>L-homocysteine + H2O = 2-oxobutanoate + hydrogen sulfide + NH4(+) + H(+)</text>
        <dbReference type="Rhea" id="RHEA:14501"/>
        <dbReference type="ChEBI" id="CHEBI:15377"/>
        <dbReference type="ChEBI" id="CHEBI:15378"/>
        <dbReference type="ChEBI" id="CHEBI:16763"/>
        <dbReference type="ChEBI" id="CHEBI:28938"/>
        <dbReference type="ChEBI" id="CHEBI:29919"/>
        <dbReference type="ChEBI" id="CHEBI:58199"/>
        <dbReference type="EC" id="4.4.1.2"/>
    </reaction>
    <physiologicalReaction direction="left-to-right" evidence="5">
        <dbReference type="Rhea" id="RHEA:14502"/>
    </physiologicalReaction>
</comment>
<dbReference type="FunFam" id="3.40.640.10:FF:000046">
    <property type="entry name" value="Cystathionine gamma-lyase"/>
    <property type="match status" value="1"/>
</dbReference>
<evidence type="ECO:0000256" key="4">
    <source>
        <dbReference type="ARBA" id="ARBA00047199"/>
    </source>
</evidence>
<comment type="cofactor">
    <cofactor evidence="1 8">
        <name>pyridoxal 5'-phosphate</name>
        <dbReference type="ChEBI" id="CHEBI:597326"/>
    </cofactor>
</comment>
<dbReference type="EC" id="4.4.1.2" evidence="3"/>
<sequence length="393" mass="43400">MVNSLSRSTQIVHQGSAIHERASDPESLPIYLTTAFHPQDLDDLEDIYREKGYAYIRSRNPNRNALAELVNCLEKGERSIICNCGMAAISTLILSLVHSGDHILADQTLYGESIDLLEKLDGFGIATTFVDMSDLAVVEQSIQDNTKILYTETISNPMIAVADIDSLASIAHKHQAKLVVDNTFATSLLIAPIDHGADVTINSLTKFANGHSDASAGSITSTNEIIEQAYRLQVLLGTTADPFDAWIVQRGMRTMDLRVRAQMDNATKVAAALQSHPAVSKVYHPSLLEHPQHELATKEFTNGYGAMLSFEIPEDRDKINAFLRHLNIVHYAMTLGGYRTTLQHPMTSSHYGFPQEELDKIGITFGLIRLSVGMENSDDIIRDLFDALSVFDE</sequence>
<evidence type="ECO:0000256" key="5">
    <source>
        <dbReference type="ARBA" id="ARBA00048780"/>
    </source>
</evidence>
<dbReference type="SUPFAM" id="SSF53383">
    <property type="entry name" value="PLP-dependent transferases"/>
    <property type="match status" value="1"/>
</dbReference>
<name>A0A5N6S1J6_9BIFI</name>
<dbReference type="Gene3D" id="3.40.640.10">
    <property type="entry name" value="Type I PLP-dependent aspartate aminotransferase-like (Major domain)"/>
    <property type="match status" value="1"/>
</dbReference>
<dbReference type="GO" id="GO:0047982">
    <property type="term" value="F:homocysteine desulfhydrase activity"/>
    <property type="evidence" value="ECO:0007669"/>
    <property type="project" value="UniProtKB-EC"/>
</dbReference>
<dbReference type="OrthoDB" id="9805790at2"/>
<comment type="similarity">
    <text evidence="8">Belongs to the trans-sulfuration enzymes family.</text>
</comment>
<evidence type="ECO:0000256" key="6">
    <source>
        <dbReference type="ARBA" id="ARBA00052699"/>
    </source>
</evidence>
<dbReference type="GO" id="GO:0030170">
    <property type="term" value="F:pyridoxal phosphate binding"/>
    <property type="evidence" value="ECO:0007669"/>
    <property type="project" value="InterPro"/>
</dbReference>
<reference evidence="9 10" key="1">
    <citation type="submission" date="2018-04" db="EMBL/GenBank/DDBJ databases">
        <authorList>
            <person name="Eckel V.P."/>
            <person name="Vogel R.F."/>
        </authorList>
    </citation>
    <scope>NUCLEOTIDE SEQUENCE [LARGE SCALE GENOMIC DNA]</scope>
    <source>
        <strain evidence="10">TMW 2.1764</strain>
    </source>
</reference>
<dbReference type="EMBL" id="QDAG01000005">
    <property type="protein sequence ID" value="KAE8128388.1"/>
    <property type="molecule type" value="Genomic_DNA"/>
</dbReference>
<dbReference type="GO" id="GO:0005737">
    <property type="term" value="C:cytoplasm"/>
    <property type="evidence" value="ECO:0007669"/>
    <property type="project" value="TreeGrafter"/>
</dbReference>
<dbReference type="Proteomes" id="UP000325415">
    <property type="component" value="Unassembled WGS sequence"/>
</dbReference>
<keyword evidence="2 7" id="KW-0663">Pyridoxal phosphate</keyword>
<dbReference type="InterPro" id="IPR015422">
    <property type="entry name" value="PyrdxlP-dep_Trfase_small"/>
</dbReference>
<evidence type="ECO:0000313" key="9">
    <source>
        <dbReference type="EMBL" id="KAE8128388.1"/>
    </source>
</evidence>